<evidence type="ECO:0000313" key="1">
    <source>
        <dbReference type="EMBL" id="MBX66003.1"/>
    </source>
</evidence>
<proteinExistence type="predicted"/>
<organism evidence="1">
    <name type="scientific">Rhizophora mucronata</name>
    <name type="common">Asiatic mangrove</name>
    <dbReference type="NCBI Taxonomy" id="61149"/>
    <lineage>
        <taxon>Eukaryota</taxon>
        <taxon>Viridiplantae</taxon>
        <taxon>Streptophyta</taxon>
        <taxon>Embryophyta</taxon>
        <taxon>Tracheophyta</taxon>
        <taxon>Spermatophyta</taxon>
        <taxon>Magnoliopsida</taxon>
        <taxon>eudicotyledons</taxon>
        <taxon>Gunneridae</taxon>
        <taxon>Pentapetalae</taxon>
        <taxon>rosids</taxon>
        <taxon>fabids</taxon>
        <taxon>Malpighiales</taxon>
        <taxon>Rhizophoraceae</taxon>
        <taxon>Rhizophora</taxon>
    </lineage>
</organism>
<protein>
    <submittedName>
        <fullName evidence="1">Uncharacterized protein</fullName>
    </submittedName>
</protein>
<reference evidence="1" key="1">
    <citation type="submission" date="2018-02" db="EMBL/GenBank/DDBJ databases">
        <title>Rhizophora mucronata_Transcriptome.</title>
        <authorList>
            <person name="Meera S.P."/>
            <person name="Sreeshan A."/>
            <person name="Augustine A."/>
        </authorList>
    </citation>
    <scope>NUCLEOTIDE SEQUENCE</scope>
    <source>
        <tissue evidence="1">Leaf</tissue>
    </source>
</reference>
<name>A0A2P2QG76_RHIMU</name>
<dbReference type="AlphaFoldDB" id="A0A2P2QG76"/>
<sequence length="42" mass="5010">MIIFHDHSIWLDEFSSFRLVIFYKTFTLGTDNSITPFDVIEL</sequence>
<accession>A0A2P2QG76</accession>
<dbReference type="EMBL" id="GGEC01085519">
    <property type="protein sequence ID" value="MBX66003.1"/>
    <property type="molecule type" value="Transcribed_RNA"/>
</dbReference>